<accession>A0A249K8D3</accession>
<evidence type="ECO:0000256" key="2">
    <source>
        <dbReference type="ARBA" id="ARBA00023002"/>
    </source>
</evidence>
<organism evidence="3 4">
    <name type="scientific">Candidatus Nanopelagicus hibericus</name>
    <dbReference type="NCBI Taxonomy" id="1884915"/>
    <lineage>
        <taxon>Bacteria</taxon>
        <taxon>Bacillati</taxon>
        <taxon>Actinomycetota</taxon>
        <taxon>Actinomycetes</taxon>
        <taxon>Candidatus Nanopelagicales</taxon>
        <taxon>Candidatus Nanopelagicaceae</taxon>
        <taxon>Candidatus Nanopelagicus</taxon>
    </lineage>
</organism>
<keyword evidence="4" id="KW-1185">Reference proteome</keyword>
<dbReference type="SUPFAM" id="SSF51735">
    <property type="entry name" value="NAD(P)-binding Rossmann-fold domains"/>
    <property type="match status" value="1"/>
</dbReference>
<dbReference type="PRINTS" id="PR00081">
    <property type="entry name" value="GDHRDH"/>
</dbReference>
<name>A0A249K8D3_9ACTN</name>
<dbReference type="InterPro" id="IPR020904">
    <property type="entry name" value="Sc_DH/Rdtase_CS"/>
</dbReference>
<dbReference type="Proteomes" id="UP000217171">
    <property type="component" value="Chromosome"/>
</dbReference>
<dbReference type="GO" id="GO:0016491">
    <property type="term" value="F:oxidoreductase activity"/>
    <property type="evidence" value="ECO:0007669"/>
    <property type="project" value="UniProtKB-KW"/>
</dbReference>
<dbReference type="Pfam" id="PF13561">
    <property type="entry name" value="adh_short_C2"/>
    <property type="match status" value="1"/>
</dbReference>
<dbReference type="PROSITE" id="PS00061">
    <property type="entry name" value="ADH_SHORT"/>
    <property type="match status" value="1"/>
</dbReference>
<dbReference type="AlphaFoldDB" id="A0A249K8D3"/>
<dbReference type="PANTHER" id="PTHR43639:SF1">
    <property type="entry name" value="SHORT-CHAIN DEHYDROGENASE_REDUCTASE FAMILY PROTEIN"/>
    <property type="match status" value="1"/>
</dbReference>
<comment type="similarity">
    <text evidence="1">Belongs to the short-chain dehydrogenases/reductases (SDR) family.</text>
</comment>
<dbReference type="Gene3D" id="3.40.50.720">
    <property type="entry name" value="NAD(P)-binding Rossmann-like Domain"/>
    <property type="match status" value="1"/>
</dbReference>
<evidence type="ECO:0000256" key="1">
    <source>
        <dbReference type="ARBA" id="ARBA00006484"/>
    </source>
</evidence>
<gene>
    <name evidence="3" type="ORF">B1s21160_01640</name>
</gene>
<protein>
    <submittedName>
        <fullName evidence="3">Classical SDR family protein</fullName>
    </submittedName>
</protein>
<dbReference type="FunFam" id="3.40.50.720:FF:000084">
    <property type="entry name" value="Short-chain dehydrogenase reductase"/>
    <property type="match status" value="1"/>
</dbReference>
<reference evidence="3 4" key="1">
    <citation type="submission" date="2016-07" db="EMBL/GenBank/DDBJ databases">
        <title>High microdiversification within the ubiquitous acI lineage of Actinobacteria.</title>
        <authorList>
            <person name="Neuenschwander S.M."/>
            <person name="Salcher M."/>
            <person name="Ghai R."/>
            <person name="Pernthaler J."/>
        </authorList>
    </citation>
    <scope>NUCLEOTIDE SEQUENCE [LARGE SCALE GENOMIC DNA]</scope>
    <source>
        <strain evidence="3">MMS-21-160</strain>
    </source>
</reference>
<evidence type="ECO:0000313" key="4">
    <source>
        <dbReference type="Proteomes" id="UP000217171"/>
    </source>
</evidence>
<dbReference type="InterPro" id="IPR036291">
    <property type="entry name" value="NAD(P)-bd_dom_sf"/>
</dbReference>
<dbReference type="InterPro" id="IPR002347">
    <property type="entry name" value="SDR_fam"/>
</dbReference>
<evidence type="ECO:0000313" key="3">
    <source>
        <dbReference type="EMBL" id="ASY13060.1"/>
    </source>
</evidence>
<dbReference type="CDD" id="cd05233">
    <property type="entry name" value="SDR_c"/>
    <property type="match status" value="1"/>
</dbReference>
<keyword evidence="2" id="KW-0560">Oxidoreductase</keyword>
<dbReference type="PRINTS" id="PR00080">
    <property type="entry name" value="SDRFAMILY"/>
</dbReference>
<dbReference type="KEGG" id="nhi:B1s21160_01640"/>
<proteinExistence type="inferred from homology"/>
<dbReference type="EMBL" id="CP016771">
    <property type="protein sequence ID" value="ASY13060.1"/>
    <property type="molecule type" value="Genomic_DNA"/>
</dbReference>
<dbReference type="RefSeq" id="WP_095672141.1">
    <property type="nucleotide sequence ID" value="NZ_CP016771.1"/>
</dbReference>
<dbReference type="OrthoDB" id="3403528at2"/>
<sequence>MRLKDKVIIITGATSGIGKAIAIKAVAEGAKVLIHGIDKSGGQEVVDQLGKSASLCIADLADKNTPKKIVDDAISAFGQVDGLVNNAAIIERNNLSQLTPEAFAKTITVNLQSALFLIQAAFPYLKKSQGSVLNIGSINAYSGESSLLAYSIGKAGLQTMTRNLANAHGVDKVRFNLINPGWILTEREYVDQVKKGMPVGWPEKLGKENIPFGVMSTPEQLAVACIYWLGDESKPFTGAVVELEQFSIIGRNPEK</sequence>
<dbReference type="PANTHER" id="PTHR43639">
    <property type="entry name" value="OXIDOREDUCTASE, SHORT-CHAIN DEHYDROGENASE/REDUCTASE FAMILY (AFU_ORTHOLOGUE AFUA_5G02870)"/>
    <property type="match status" value="1"/>
</dbReference>